<dbReference type="AlphaFoldDB" id="A0A8H7W771"/>
<keyword evidence="2" id="KW-1185">Reference proteome</keyword>
<dbReference type="EMBL" id="JAFJYH010000091">
    <property type="protein sequence ID" value="KAG4420116.1"/>
    <property type="molecule type" value="Genomic_DNA"/>
</dbReference>
<gene>
    <name evidence="1" type="ORF">IFR04_006775</name>
</gene>
<evidence type="ECO:0000313" key="2">
    <source>
        <dbReference type="Proteomes" id="UP000664132"/>
    </source>
</evidence>
<evidence type="ECO:0000313" key="1">
    <source>
        <dbReference type="EMBL" id="KAG4420116.1"/>
    </source>
</evidence>
<dbReference type="OrthoDB" id="5275938at2759"/>
<protein>
    <submittedName>
        <fullName evidence="1">Uncharacterized protein</fullName>
    </submittedName>
</protein>
<comment type="caution">
    <text evidence="1">The sequence shown here is derived from an EMBL/GenBank/DDBJ whole genome shotgun (WGS) entry which is preliminary data.</text>
</comment>
<organism evidence="1 2">
    <name type="scientific">Cadophora malorum</name>
    <dbReference type="NCBI Taxonomy" id="108018"/>
    <lineage>
        <taxon>Eukaryota</taxon>
        <taxon>Fungi</taxon>
        <taxon>Dikarya</taxon>
        <taxon>Ascomycota</taxon>
        <taxon>Pezizomycotina</taxon>
        <taxon>Leotiomycetes</taxon>
        <taxon>Helotiales</taxon>
        <taxon>Ploettnerulaceae</taxon>
        <taxon>Cadophora</taxon>
    </lineage>
</organism>
<name>A0A8H7W771_9HELO</name>
<accession>A0A8H7W771</accession>
<reference evidence="1" key="1">
    <citation type="submission" date="2021-02" db="EMBL/GenBank/DDBJ databases">
        <title>Genome sequence Cadophora malorum strain M34.</title>
        <authorList>
            <person name="Stefanovic E."/>
            <person name="Vu D."/>
            <person name="Scully C."/>
            <person name="Dijksterhuis J."/>
            <person name="Roader J."/>
            <person name="Houbraken J."/>
        </authorList>
    </citation>
    <scope>NUCLEOTIDE SEQUENCE</scope>
    <source>
        <strain evidence="1">M34</strain>
    </source>
</reference>
<sequence length="165" mass="17783">MKNEGAESLKPDQDGWLFIAWVFGRESIFETLSKHLVVKSDVTSASTSGSPLSQIFLSPNGNPLASPMPPDIVESILKGRDQLLGDLLHIPYMRLSNLESAMLSSSTSCIMGSQSNVCDAAIYGSLVSSLLNTSLYPRRTSGEFTGSVAFLGDILSCIQMVYIKS</sequence>
<dbReference type="Proteomes" id="UP000664132">
    <property type="component" value="Unassembled WGS sequence"/>
</dbReference>
<proteinExistence type="predicted"/>